<accession>A0A3S0ZMB4</accession>
<dbReference type="EMBL" id="RQTK01000521">
    <property type="protein sequence ID" value="RUS78273.1"/>
    <property type="molecule type" value="Genomic_DNA"/>
</dbReference>
<evidence type="ECO:0000313" key="1">
    <source>
        <dbReference type="EMBL" id="RUS78273.1"/>
    </source>
</evidence>
<protein>
    <submittedName>
        <fullName evidence="1">Uncharacterized protein</fullName>
    </submittedName>
</protein>
<gene>
    <name evidence="1" type="ORF">EGW08_013964</name>
</gene>
<keyword evidence="2" id="KW-1185">Reference proteome</keyword>
<dbReference type="OrthoDB" id="10547782at2759"/>
<dbReference type="AlphaFoldDB" id="A0A3S0ZMB4"/>
<proteinExistence type="predicted"/>
<name>A0A3S0ZMB4_ELYCH</name>
<organism evidence="1 2">
    <name type="scientific">Elysia chlorotica</name>
    <name type="common">Eastern emerald elysia</name>
    <name type="synonym">Sea slug</name>
    <dbReference type="NCBI Taxonomy" id="188477"/>
    <lineage>
        <taxon>Eukaryota</taxon>
        <taxon>Metazoa</taxon>
        <taxon>Spiralia</taxon>
        <taxon>Lophotrochozoa</taxon>
        <taxon>Mollusca</taxon>
        <taxon>Gastropoda</taxon>
        <taxon>Heterobranchia</taxon>
        <taxon>Euthyneura</taxon>
        <taxon>Panpulmonata</taxon>
        <taxon>Sacoglossa</taxon>
        <taxon>Placobranchoidea</taxon>
        <taxon>Plakobranchidae</taxon>
        <taxon>Elysia</taxon>
    </lineage>
</organism>
<reference evidence="1 2" key="1">
    <citation type="submission" date="2019-01" db="EMBL/GenBank/DDBJ databases">
        <title>A draft genome assembly of the solar-powered sea slug Elysia chlorotica.</title>
        <authorList>
            <person name="Cai H."/>
            <person name="Li Q."/>
            <person name="Fang X."/>
            <person name="Li J."/>
            <person name="Curtis N.E."/>
            <person name="Altenburger A."/>
            <person name="Shibata T."/>
            <person name="Feng M."/>
            <person name="Maeda T."/>
            <person name="Schwartz J.A."/>
            <person name="Shigenobu S."/>
            <person name="Lundholm N."/>
            <person name="Nishiyama T."/>
            <person name="Yang H."/>
            <person name="Hasebe M."/>
            <person name="Li S."/>
            <person name="Pierce S.K."/>
            <person name="Wang J."/>
        </authorList>
    </citation>
    <scope>NUCLEOTIDE SEQUENCE [LARGE SCALE GENOMIC DNA]</scope>
    <source>
        <strain evidence="1">EC2010</strain>
        <tissue evidence="1">Whole organism of an adult</tissue>
    </source>
</reference>
<sequence length="125" mass="14183">MEIVIQYFVKGCTLEIAHYLESHEESLWKHPLKTLAESVADALSLARPRHVDESFLTKALSDRLGLRFATLYNIALENVAMLQSEIKTYLTEVTHLLAPVATNIITKTSANYQRLHSIILQVILH</sequence>
<dbReference type="Proteomes" id="UP000271974">
    <property type="component" value="Unassembled WGS sequence"/>
</dbReference>
<evidence type="ECO:0000313" key="2">
    <source>
        <dbReference type="Proteomes" id="UP000271974"/>
    </source>
</evidence>
<comment type="caution">
    <text evidence="1">The sequence shown here is derived from an EMBL/GenBank/DDBJ whole genome shotgun (WGS) entry which is preliminary data.</text>
</comment>